<accession>A0A0W0FHT3</accession>
<dbReference type="Proteomes" id="UP000054988">
    <property type="component" value="Unassembled WGS sequence"/>
</dbReference>
<keyword evidence="2" id="KW-0812">Transmembrane</keyword>
<evidence type="ECO:0000256" key="1">
    <source>
        <dbReference type="SAM" id="MobiDB-lite"/>
    </source>
</evidence>
<keyword evidence="2" id="KW-1133">Transmembrane helix</keyword>
<name>A0A0W0FHT3_MONRR</name>
<feature type="compositionally biased region" description="Polar residues" evidence="1">
    <location>
        <begin position="417"/>
        <end position="426"/>
    </location>
</feature>
<evidence type="ECO:0000256" key="2">
    <source>
        <dbReference type="SAM" id="Phobius"/>
    </source>
</evidence>
<feature type="compositionally biased region" description="Low complexity" evidence="1">
    <location>
        <begin position="57"/>
        <end position="78"/>
    </location>
</feature>
<dbReference type="EMBL" id="LATX01001962">
    <property type="protein sequence ID" value="KTB35895.1"/>
    <property type="molecule type" value="Genomic_DNA"/>
</dbReference>
<dbReference type="AlphaFoldDB" id="A0A0W0FHT3"/>
<evidence type="ECO:0000313" key="3">
    <source>
        <dbReference type="EMBL" id="KTB35895.1"/>
    </source>
</evidence>
<feature type="region of interest" description="Disordered" evidence="1">
    <location>
        <begin position="1"/>
        <end position="140"/>
    </location>
</feature>
<feature type="compositionally biased region" description="Low complexity" evidence="1">
    <location>
        <begin position="332"/>
        <end position="351"/>
    </location>
</feature>
<feature type="compositionally biased region" description="Low complexity" evidence="1">
    <location>
        <begin position="88"/>
        <end position="117"/>
    </location>
</feature>
<reference evidence="3 4" key="1">
    <citation type="submission" date="2015-12" db="EMBL/GenBank/DDBJ databases">
        <title>Draft genome sequence of Moniliophthora roreri, the causal agent of frosty pod rot of cacao.</title>
        <authorList>
            <person name="Aime M.C."/>
            <person name="Diaz-Valderrama J.R."/>
            <person name="Kijpornyongpan T."/>
            <person name="Phillips-Mora W."/>
        </authorList>
    </citation>
    <scope>NUCLEOTIDE SEQUENCE [LARGE SCALE GENOMIC DNA]</scope>
    <source>
        <strain evidence="3 4">MCA 2952</strain>
    </source>
</reference>
<protein>
    <submittedName>
        <fullName evidence="3">Uncharacterized protein</fullName>
    </submittedName>
</protein>
<sequence length="599" mass="63406">MSLHRQARRRTHRRNVVAEGPEGVVRKRQTGFIPTAHFPQEQGKSDPTPVPSSNRLPATPAAVADTTPTTSAPTRTPTISNIFPPIVLSSSTSTTPRLSTSTSAPTSTSTTKLTTPSVISTTDTQISAAPSTTQRSTQTTTFVTASRAAATSSVPSISSSATAASSGTGGKIIGGVFGALGALVAICIIVAFIMRRWRKRFISREATNFDPGNFRRSAVILQDPEPGNNRAHTPRPPSMIERRMQTSTPLPFGAQYNHPGSQAQTGYGATQQYQQPYYQQYNTAMSPPNSANPLMQGTPSPFTPSPISPTYSQHGLLEQSNLGPGPYLTRTNSVGSQGSNNNRSSNGSLPNPHTPQYADFTPANPNIGTPVPTGEYVDVTRSSVTPFQQAQYAAISQRLQTAPPQGLDTPAVEAYVQSRSRPQTPVSRPPTPLGKELPSSPSPFSDPESPTTHESVNSIHEFDPRTLDFPIPPPSPLTSITSSRIASPPPTLPEIRVDSRGSFGSYDFPSSVNHTPVSSVFPSGIGVTPFGVIGGTAANGQAMAPSPLASSFIIEPQSPVRAETAKAAAMATVTPTPLDNTNKKRPETVYDDEDVYGGI</sequence>
<feature type="transmembrane region" description="Helical" evidence="2">
    <location>
        <begin position="172"/>
        <end position="194"/>
    </location>
</feature>
<dbReference type="eggNOG" id="ENOG502SA67">
    <property type="taxonomic scope" value="Eukaryota"/>
</dbReference>
<comment type="caution">
    <text evidence="3">The sequence shown here is derived from an EMBL/GenBank/DDBJ whole genome shotgun (WGS) entry which is preliminary data.</text>
</comment>
<feature type="region of interest" description="Disordered" evidence="1">
    <location>
        <begin position="286"/>
        <end position="374"/>
    </location>
</feature>
<gene>
    <name evidence="3" type="ORF">WG66_11525</name>
</gene>
<organism evidence="3 4">
    <name type="scientific">Moniliophthora roreri</name>
    <name type="common">Frosty pod rot fungus</name>
    <name type="synonym">Monilia roreri</name>
    <dbReference type="NCBI Taxonomy" id="221103"/>
    <lineage>
        <taxon>Eukaryota</taxon>
        <taxon>Fungi</taxon>
        <taxon>Dikarya</taxon>
        <taxon>Basidiomycota</taxon>
        <taxon>Agaricomycotina</taxon>
        <taxon>Agaricomycetes</taxon>
        <taxon>Agaricomycetidae</taxon>
        <taxon>Agaricales</taxon>
        <taxon>Marasmiineae</taxon>
        <taxon>Marasmiaceae</taxon>
        <taxon>Moniliophthora</taxon>
    </lineage>
</organism>
<feature type="region of interest" description="Disordered" evidence="1">
    <location>
        <begin position="415"/>
        <end position="494"/>
    </location>
</feature>
<proteinExistence type="predicted"/>
<feature type="compositionally biased region" description="Polar residues" evidence="1">
    <location>
        <begin position="286"/>
        <end position="297"/>
    </location>
</feature>
<evidence type="ECO:0000313" key="4">
    <source>
        <dbReference type="Proteomes" id="UP000054988"/>
    </source>
</evidence>
<feature type="compositionally biased region" description="Low complexity" evidence="1">
    <location>
        <begin position="438"/>
        <end position="450"/>
    </location>
</feature>
<feature type="compositionally biased region" description="Acidic residues" evidence="1">
    <location>
        <begin position="589"/>
        <end position="599"/>
    </location>
</feature>
<feature type="region of interest" description="Disordered" evidence="1">
    <location>
        <begin position="573"/>
        <end position="599"/>
    </location>
</feature>
<feature type="compositionally biased region" description="Low complexity" evidence="1">
    <location>
        <begin position="127"/>
        <end position="140"/>
    </location>
</feature>
<feature type="compositionally biased region" description="Basic residues" evidence="1">
    <location>
        <begin position="1"/>
        <end position="15"/>
    </location>
</feature>
<keyword evidence="2" id="KW-0472">Membrane</keyword>